<dbReference type="Gene3D" id="3.30.70.2220">
    <property type="entry name" value="CRISPR-Cas system, Cmr2 subunit, D1 domain, cysteine cluster"/>
    <property type="match status" value="1"/>
</dbReference>
<evidence type="ECO:0000256" key="1">
    <source>
        <dbReference type="ARBA" id="ARBA00022741"/>
    </source>
</evidence>
<dbReference type="InterPro" id="IPR038242">
    <property type="entry name" value="Cmr2_N"/>
</dbReference>
<dbReference type="InterPro" id="IPR024615">
    <property type="entry name" value="CRISPR-assoc_Cmr2_N"/>
</dbReference>
<dbReference type="EMBL" id="WHYR01000048">
    <property type="protein sequence ID" value="MQL53397.1"/>
    <property type="molecule type" value="Genomic_DNA"/>
</dbReference>
<dbReference type="Gene3D" id="3.30.70.270">
    <property type="match status" value="1"/>
</dbReference>
<comment type="caution">
    <text evidence="4">The sequence shown here is derived from an EMBL/GenBank/DDBJ whole genome shotgun (WGS) entry which is preliminary data.</text>
</comment>
<organism evidence="4 5">
    <name type="scientific">Desulfofundulus thermobenzoicus</name>
    <dbReference type="NCBI Taxonomy" id="29376"/>
    <lineage>
        <taxon>Bacteria</taxon>
        <taxon>Bacillati</taxon>
        <taxon>Bacillota</taxon>
        <taxon>Clostridia</taxon>
        <taxon>Eubacteriales</taxon>
        <taxon>Peptococcaceae</taxon>
        <taxon>Desulfofundulus</taxon>
    </lineage>
</organism>
<feature type="domain" description="GGDEF" evidence="3">
    <location>
        <begin position="355"/>
        <end position="487"/>
    </location>
</feature>
<proteinExistence type="predicted"/>
<protein>
    <submittedName>
        <fullName evidence="4">Type III-B CRISPR-associated protein Cas10/Cmr2</fullName>
    </submittedName>
</protein>
<dbReference type="Pfam" id="PF22335">
    <property type="entry name" value="Cas10-Cmr2_palm2"/>
    <property type="match status" value="1"/>
</dbReference>
<dbReference type="InterPro" id="IPR043128">
    <property type="entry name" value="Rev_trsase/Diguanyl_cyclase"/>
</dbReference>
<dbReference type="GO" id="GO:0000166">
    <property type="term" value="F:nucleotide binding"/>
    <property type="evidence" value="ECO:0007669"/>
    <property type="project" value="UniProtKB-KW"/>
</dbReference>
<dbReference type="PROSITE" id="PS50887">
    <property type="entry name" value="GGDEF"/>
    <property type="match status" value="1"/>
</dbReference>
<dbReference type="InterPro" id="IPR000160">
    <property type="entry name" value="GGDEF_dom"/>
</dbReference>
<gene>
    <name evidence="4" type="ORF">GFC01_14250</name>
</gene>
<dbReference type="AlphaFoldDB" id="A0A6N7IVC3"/>
<dbReference type="GO" id="GO:0051607">
    <property type="term" value="P:defense response to virus"/>
    <property type="evidence" value="ECO:0007669"/>
    <property type="project" value="UniProtKB-KW"/>
</dbReference>
<evidence type="ECO:0000256" key="2">
    <source>
        <dbReference type="ARBA" id="ARBA00023118"/>
    </source>
</evidence>
<dbReference type="Proteomes" id="UP000441717">
    <property type="component" value="Unassembled WGS sequence"/>
</dbReference>
<sequence>MYLHFSLGPVQGFVAQARRTRDFWAGSFILSYLAGQAMLAVHNAGGKLILPAVTDESGKITDRLLAAIEQREEGKIVSQGPGIATLPNRFQARVPDHFNPSACVEAVNRAWGALAEKVWQDYVQPVARLGRGTREIWERQIAGFWEMSWVMGDDPALLDRRKNWRSHVPPVEPGDKCTLMGNYQELSGYLRIREKEQQESFWAALRDKVGEYELAGDERLCAVALVKRLFPLVAAEILWPVPRRYPSTPYLAAIPWLAGVCANHPEEARKYAVEAGRLPGANRREEPEHFACLQAALAGNPEGREFASLDGNCFHKAALFNNNLWERGTVRAEDTVVLRRQLASQLEKLGTPASPFYALLLMDGDRLGALLRKNSPEVISKALADFSWSVKDVIGDFNGVTVFAGGDDVLALLPVDGALPAALALRFLYTRSFANCGIGTGGGTISGAIVFAHYSTPLTAVYREAHRLLDDVAKDETGRDSLAVTVWKGAGRVLTWAAPWAVIGGSENNVFDELVKGFQGSDRGSREFNSSFFYNLRQRFAILKEETGLNLSPQDMEDVLAAEYLKNRERQCSPEEARARMKRLLGICRRSWRDEEGKVHKAEGALTFDGAMLVKFLAQKGVVW</sequence>
<keyword evidence="2" id="KW-0051">Antiviral defense</keyword>
<keyword evidence="5" id="KW-1185">Reference proteome</keyword>
<evidence type="ECO:0000313" key="4">
    <source>
        <dbReference type="EMBL" id="MQL53397.1"/>
    </source>
</evidence>
<reference evidence="4 5" key="1">
    <citation type="submission" date="2019-10" db="EMBL/GenBank/DDBJ databases">
        <title>Comparative genomics of sulfur disproportionating microorganisms.</title>
        <authorList>
            <person name="Ward L.M."/>
            <person name="Bertran E."/>
            <person name="Johnston D."/>
        </authorList>
    </citation>
    <scope>NUCLEOTIDE SEQUENCE [LARGE SCALE GENOMIC DNA]</scope>
    <source>
        <strain evidence="4 5">DSM 14055</strain>
    </source>
</reference>
<dbReference type="Pfam" id="PF12469">
    <property type="entry name" value="Cmr2_N"/>
    <property type="match status" value="1"/>
</dbReference>
<evidence type="ECO:0000313" key="5">
    <source>
        <dbReference type="Proteomes" id="UP000441717"/>
    </source>
</evidence>
<accession>A0A6N7IVC3</accession>
<evidence type="ECO:0000259" key="3">
    <source>
        <dbReference type="PROSITE" id="PS50887"/>
    </source>
</evidence>
<dbReference type="InterPro" id="IPR054767">
    <property type="entry name" value="Cas10-Cmr2_palm2"/>
</dbReference>
<name>A0A6N7IVC3_9FIRM</name>
<keyword evidence="1" id="KW-0547">Nucleotide-binding</keyword>